<dbReference type="InterPro" id="IPR029061">
    <property type="entry name" value="THDP-binding"/>
</dbReference>
<evidence type="ECO:0000259" key="7">
    <source>
        <dbReference type="Pfam" id="PF02776"/>
    </source>
</evidence>
<evidence type="ECO:0000256" key="3">
    <source>
        <dbReference type="ARBA" id="ARBA00023052"/>
    </source>
</evidence>
<dbReference type="PANTHER" id="PTHR18968">
    <property type="entry name" value="THIAMINE PYROPHOSPHATE ENZYMES"/>
    <property type="match status" value="1"/>
</dbReference>
<evidence type="ECO:0000256" key="2">
    <source>
        <dbReference type="ARBA" id="ARBA00007812"/>
    </source>
</evidence>
<dbReference type="InterPro" id="IPR012000">
    <property type="entry name" value="Thiamin_PyroP_enz_cen_dom"/>
</dbReference>
<feature type="domain" description="Thiamine pyrophosphate enzyme N-terminal TPP-binding" evidence="7">
    <location>
        <begin position="5"/>
        <end position="115"/>
    </location>
</feature>
<dbReference type="Pfam" id="PF02776">
    <property type="entry name" value="TPP_enzyme_N"/>
    <property type="match status" value="1"/>
</dbReference>
<dbReference type="InterPro" id="IPR011766">
    <property type="entry name" value="TPP_enzyme_TPP-bd"/>
</dbReference>
<keyword evidence="9" id="KW-1185">Reference proteome</keyword>
<evidence type="ECO:0000313" key="9">
    <source>
        <dbReference type="Proteomes" id="UP001585080"/>
    </source>
</evidence>
<feature type="domain" description="Thiamine pyrophosphate enzyme central" evidence="5">
    <location>
        <begin position="203"/>
        <end position="340"/>
    </location>
</feature>
<protein>
    <submittedName>
        <fullName evidence="8">Thiamine pyrophosphate-binding protein</fullName>
    </submittedName>
</protein>
<dbReference type="Gene3D" id="3.40.50.970">
    <property type="match status" value="2"/>
</dbReference>
<feature type="domain" description="Thiamine pyrophosphate enzyme TPP-binding" evidence="6">
    <location>
        <begin position="393"/>
        <end position="539"/>
    </location>
</feature>
<comment type="cofactor">
    <cofactor evidence="1">
        <name>thiamine diphosphate</name>
        <dbReference type="ChEBI" id="CHEBI:58937"/>
    </cofactor>
</comment>
<dbReference type="Proteomes" id="UP001585080">
    <property type="component" value="Unassembled WGS sequence"/>
</dbReference>
<dbReference type="InterPro" id="IPR012001">
    <property type="entry name" value="Thiamin_PyroP_enz_TPP-bd_dom"/>
</dbReference>
<dbReference type="PROSITE" id="PS00187">
    <property type="entry name" value="TPP_ENZYMES"/>
    <property type="match status" value="1"/>
</dbReference>
<dbReference type="InterPro" id="IPR045229">
    <property type="entry name" value="TPP_enz"/>
</dbReference>
<comment type="caution">
    <text evidence="8">The sequence shown here is derived from an EMBL/GenBank/DDBJ whole genome shotgun (WGS) entry which is preliminary data.</text>
</comment>
<evidence type="ECO:0000259" key="5">
    <source>
        <dbReference type="Pfam" id="PF00205"/>
    </source>
</evidence>
<sequence>MQASTVAHRILDLLAEAGVTRLFGVPGGPLLSLLHTLDNRAGIDFVLTKHEEGAVFMAEGHAQSTGELGVACVTAGPGTTHALTAAASASSDLAPVLVLAGQVPTHMFGRGGLQDSSGGNWSIDAVQAFTSAVKMAALISDPGQVPHLFTRALRTATEAPAGAVLLVLPSNVLNALDQGLPAHAPRLAVPNPLFSTTEPLLGIAEALRKARNPVILAGQGAKIGRAQDALVELAERRWARVATTVKGKSVFPETHPLSLGVVGNYGASRAAHEVVTSQETDLLLVVGSSLGEVATSGWDPAPAGGGRVMCQIDIDPLEIGKNHRVDHPLVADAATALRALADLLPPAGERPHFPALSTPTGGELQQGRPLLMASAVAAHLSSALPEDVLLFLDNGNTLCWVGEHYRCPPGADVHCSLNIGCMGYAVPASIGAKLALPERPVVAMLGDAAFAMGGMEIHTATERELPIIWIVLNNSGNAMVANLQHLLFDKVSGSLYSRPLDAAAVARGLGARAAVVRTLDDFASVLDEALHSGSPFLIDARVDGSEIPWSLVRRAEFLGSGA</sequence>
<reference evidence="8 9" key="1">
    <citation type="submission" date="2024-01" db="EMBL/GenBank/DDBJ databases">
        <title>Genome mining of biosynthetic gene clusters to explore secondary metabolites of Streptomyces sp.</title>
        <authorList>
            <person name="Baig A."/>
            <person name="Ajitkumar Shintre N."/>
            <person name="Kumar H."/>
            <person name="Anbarasu A."/>
            <person name="Ramaiah S."/>
        </authorList>
    </citation>
    <scope>NUCLEOTIDE SEQUENCE [LARGE SCALE GENOMIC DNA]</scope>
    <source>
        <strain evidence="8 9">A57</strain>
    </source>
</reference>
<dbReference type="CDD" id="cd07035">
    <property type="entry name" value="TPP_PYR_POX_like"/>
    <property type="match status" value="1"/>
</dbReference>
<dbReference type="Gene3D" id="3.40.50.1220">
    <property type="entry name" value="TPP-binding domain"/>
    <property type="match status" value="1"/>
</dbReference>
<dbReference type="Pfam" id="PF00205">
    <property type="entry name" value="TPP_enzyme_M"/>
    <property type="match status" value="1"/>
</dbReference>
<dbReference type="PANTHER" id="PTHR18968:SF13">
    <property type="entry name" value="ACETOLACTATE SYNTHASE CATALYTIC SUBUNIT, MITOCHONDRIAL"/>
    <property type="match status" value="1"/>
</dbReference>
<evidence type="ECO:0000256" key="1">
    <source>
        <dbReference type="ARBA" id="ARBA00001964"/>
    </source>
</evidence>
<dbReference type="SUPFAM" id="SSF52467">
    <property type="entry name" value="DHS-like NAD/FAD-binding domain"/>
    <property type="match status" value="1"/>
</dbReference>
<organism evidence="8 9">
    <name type="scientific">Streptomyces broussonetiae</name>
    <dbReference type="NCBI Taxonomy" id="2686304"/>
    <lineage>
        <taxon>Bacteria</taxon>
        <taxon>Bacillati</taxon>
        <taxon>Actinomycetota</taxon>
        <taxon>Actinomycetes</taxon>
        <taxon>Kitasatosporales</taxon>
        <taxon>Streptomycetaceae</taxon>
        <taxon>Streptomyces</taxon>
    </lineage>
</organism>
<proteinExistence type="inferred from homology"/>
<comment type="similarity">
    <text evidence="2 4">Belongs to the TPP enzyme family.</text>
</comment>
<evidence type="ECO:0000313" key="8">
    <source>
        <dbReference type="EMBL" id="MFB8777984.1"/>
    </source>
</evidence>
<name>A0ABV5EMA6_9ACTN</name>
<dbReference type="Pfam" id="PF02775">
    <property type="entry name" value="TPP_enzyme_C"/>
    <property type="match status" value="1"/>
</dbReference>
<dbReference type="EMBL" id="JAYMRP010000066">
    <property type="protein sequence ID" value="MFB8777984.1"/>
    <property type="molecule type" value="Genomic_DNA"/>
</dbReference>
<evidence type="ECO:0000256" key="4">
    <source>
        <dbReference type="RuleBase" id="RU362132"/>
    </source>
</evidence>
<accession>A0ABV5EMA6</accession>
<dbReference type="CDD" id="cd00568">
    <property type="entry name" value="TPP_enzymes"/>
    <property type="match status" value="1"/>
</dbReference>
<dbReference type="InterPro" id="IPR029035">
    <property type="entry name" value="DHS-like_NAD/FAD-binding_dom"/>
</dbReference>
<gene>
    <name evidence="8" type="ORF">VSS16_35670</name>
</gene>
<evidence type="ECO:0000259" key="6">
    <source>
        <dbReference type="Pfam" id="PF02775"/>
    </source>
</evidence>
<dbReference type="InterPro" id="IPR000399">
    <property type="entry name" value="TPP-bd_CS"/>
</dbReference>
<keyword evidence="3 4" id="KW-0786">Thiamine pyrophosphate</keyword>
<dbReference type="SUPFAM" id="SSF52518">
    <property type="entry name" value="Thiamin diphosphate-binding fold (THDP-binding)"/>
    <property type="match status" value="2"/>
</dbReference>
<dbReference type="RefSeq" id="WP_376736410.1">
    <property type="nucleotide sequence ID" value="NZ_JAYMRP010000066.1"/>
</dbReference>